<dbReference type="GO" id="GO:0003995">
    <property type="term" value="F:acyl-CoA dehydrogenase activity"/>
    <property type="evidence" value="ECO:0007669"/>
    <property type="project" value="InterPro"/>
</dbReference>
<dbReference type="InterPro" id="IPR046373">
    <property type="entry name" value="Acyl-CoA_Oxase/DH_mid-dom_sf"/>
</dbReference>
<dbReference type="OrthoDB" id="9765339at2"/>
<reference evidence="11 12" key="1">
    <citation type="journal article" date="2010" name="Stand. Genomic Sci.">
        <title>Complete genome sequence of Haliangium ochraceum type strain (SMP-2).</title>
        <authorList>
            <consortium name="US DOE Joint Genome Institute (JGI-PGF)"/>
            <person name="Ivanova N."/>
            <person name="Daum C."/>
            <person name="Lang E."/>
            <person name="Abt B."/>
            <person name="Kopitz M."/>
            <person name="Saunders E."/>
            <person name="Lapidus A."/>
            <person name="Lucas S."/>
            <person name="Glavina Del Rio T."/>
            <person name="Nolan M."/>
            <person name="Tice H."/>
            <person name="Copeland A."/>
            <person name="Cheng J.F."/>
            <person name="Chen F."/>
            <person name="Bruce D."/>
            <person name="Goodwin L."/>
            <person name="Pitluck S."/>
            <person name="Mavromatis K."/>
            <person name="Pati A."/>
            <person name="Mikhailova N."/>
            <person name="Chen A."/>
            <person name="Palaniappan K."/>
            <person name="Land M."/>
            <person name="Hauser L."/>
            <person name="Chang Y.J."/>
            <person name="Jeffries C.D."/>
            <person name="Detter J.C."/>
            <person name="Brettin T."/>
            <person name="Rohde M."/>
            <person name="Goker M."/>
            <person name="Bristow J."/>
            <person name="Markowitz V."/>
            <person name="Eisen J.A."/>
            <person name="Hugenholtz P."/>
            <person name="Kyrpides N.C."/>
            <person name="Klenk H.P."/>
        </authorList>
    </citation>
    <scope>NUCLEOTIDE SEQUENCE [LARGE SCALE GENOMIC DNA]</scope>
    <source>
        <strain evidence="12">DSM 14365 / CIP 107738 / JCM 11303 / AJ 13395 / SMP-2</strain>
    </source>
</reference>
<evidence type="ECO:0000259" key="7">
    <source>
        <dbReference type="Pfam" id="PF00441"/>
    </source>
</evidence>
<evidence type="ECO:0000256" key="4">
    <source>
        <dbReference type="ARBA" id="ARBA00022827"/>
    </source>
</evidence>
<keyword evidence="5 6" id="KW-0560">Oxidoreductase</keyword>
<dbReference type="STRING" id="502025.Hoch_5060"/>
<keyword evidence="3 6" id="KW-0285">Flavoprotein</keyword>
<dbReference type="AlphaFoldDB" id="D0LVI7"/>
<evidence type="ECO:0000313" key="11">
    <source>
        <dbReference type="EMBL" id="ACY17548.1"/>
    </source>
</evidence>
<dbReference type="InterPro" id="IPR006091">
    <property type="entry name" value="Acyl-CoA_Oxase/DH_mid-dom"/>
</dbReference>
<dbReference type="InterPro" id="IPR009100">
    <property type="entry name" value="AcylCoA_DH/oxidase_NM_dom_sf"/>
</dbReference>
<dbReference type="SUPFAM" id="SSF47203">
    <property type="entry name" value="Acyl-CoA dehydrogenase C-terminal domain-like"/>
    <property type="match status" value="1"/>
</dbReference>
<feature type="domain" description="Acyl-CoA dehydrogenase/oxidase N-terminal" evidence="9">
    <location>
        <begin position="82"/>
        <end position="159"/>
    </location>
</feature>
<dbReference type="Pfam" id="PF12806">
    <property type="entry name" value="Acyl-CoA_dh_C"/>
    <property type="match status" value="1"/>
</dbReference>
<evidence type="ECO:0000259" key="9">
    <source>
        <dbReference type="Pfam" id="PF02771"/>
    </source>
</evidence>
<feature type="domain" description="Acyl-CoA oxidase/dehydrogenase middle" evidence="8">
    <location>
        <begin position="165"/>
        <end position="268"/>
    </location>
</feature>
<dbReference type="Gene3D" id="2.40.110.10">
    <property type="entry name" value="Butyryl-CoA Dehydrogenase, subunit A, domain 2"/>
    <property type="match status" value="1"/>
</dbReference>
<evidence type="ECO:0000256" key="5">
    <source>
        <dbReference type="ARBA" id="ARBA00023002"/>
    </source>
</evidence>
<dbReference type="InterPro" id="IPR025878">
    <property type="entry name" value="Acyl-CoA_dh-like_C_dom"/>
</dbReference>
<evidence type="ECO:0000259" key="8">
    <source>
        <dbReference type="Pfam" id="PF02770"/>
    </source>
</evidence>
<dbReference type="Gene3D" id="1.10.540.10">
    <property type="entry name" value="Acyl-CoA dehydrogenase/oxidase, N-terminal domain"/>
    <property type="match status" value="1"/>
</dbReference>
<evidence type="ECO:0000256" key="1">
    <source>
        <dbReference type="ARBA" id="ARBA00001974"/>
    </source>
</evidence>
<dbReference type="Pfam" id="PF02771">
    <property type="entry name" value="Acyl-CoA_dh_N"/>
    <property type="match status" value="1"/>
</dbReference>
<dbReference type="GO" id="GO:0050660">
    <property type="term" value="F:flavin adenine dinucleotide binding"/>
    <property type="evidence" value="ECO:0007669"/>
    <property type="project" value="InterPro"/>
</dbReference>
<dbReference type="Pfam" id="PF02770">
    <property type="entry name" value="Acyl-CoA_dh_M"/>
    <property type="match status" value="1"/>
</dbReference>
<dbReference type="InterPro" id="IPR036250">
    <property type="entry name" value="AcylCo_DH-like_C"/>
</dbReference>
<gene>
    <name evidence="11" type="ordered locus">Hoch_5060</name>
</gene>
<dbReference type="EMBL" id="CP001804">
    <property type="protein sequence ID" value="ACY17548.1"/>
    <property type="molecule type" value="Genomic_DNA"/>
</dbReference>
<evidence type="ECO:0000259" key="10">
    <source>
        <dbReference type="Pfam" id="PF12806"/>
    </source>
</evidence>
<evidence type="ECO:0000313" key="12">
    <source>
        <dbReference type="Proteomes" id="UP000001880"/>
    </source>
</evidence>
<proteinExistence type="inferred from homology"/>
<comment type="cofactor">
    <cofactor evidence="1 6">
        <name>FAD</name>
        <dbReference type="ChEBI" id="CHEBI:57692"/>
    </cofactor>
</comment>
<dbReference type="PANTHER" id="PTHR42803">
    <property type="entry name" value="ACYL-COA DEHYDROGENASE"/>
    <property type="match status" value="1"/>
</dbReference>
<dbReference type="RefSeq" id="WP_012830140.1">
    <property type="nucleotide sequence ID" value="NC_013440.1"/>
</dbReference>
<keyword evidence="4 6" id="KW-0274">FAD</keyword>
<dbReference type="PANTHER" id="PTHR42803:SF1">
    <property type="entry name" value="BROAD-SPECIFICITY LINEAR ACYL-COA DEHYDROGENASE FADE5"/>
    <property type="match status" value="1"/>
</dbReference>
<dbReference type="HOGENOM" id="CLU_018204_12_2_7"/>
<dbReference type="Gene3D" id="1.20.140.10">
    <property type="entry name" value="Butyryl-CoA Dehydrogenase, subunit A, domain 3"/>
    <property type="match status" value="1"/>
</dbReference>
<dbReference type="InterPro" id="IPR052166">
    <property type="entry name" value="Diverse_Acyl-CoA_DH"/>
</dbReference>
<sequence length="609" mass="66960">MAQSVNYYKADLRDYKFLLFEQFRIQEILGKGPFEDWDQDSVEMVISEVYKWSCDVLGPLHRTGDAGCKLEDGKVSTPAGFKAAWKSLYEAGWNSLSVSSEYGGQQGPTTLHTMAEEFMSGANTAFTMYPGLTLGVAELIEAHGTDEQKQALCEKLYDGTFGGTMCLTEPHAGSDVGANTTRATPIGDGKYKISGTKIYITGGDQDLSENIIHMVLARTADAPQGTRGLSLFIVPRDRLDGSGSNDVSVAGIEHKMGINGSATCILNFGENDECIGELVGSEEQKGIRQMFHLMNLARIGVGIQGLAVASSAYLNALEYAKDRKQGTDIAQRKDPDAERVPIIRHADVRRMLLDMKCRVEGIRALSVKLTMHNDRARLALESGDEKAAAYHHGQVDLLVPLLKAYATDQSFLICANAIQVYGGAGYLKDWPVEQYCRDSKIFSIYEGTNHIQALDLVGRKLGQKGGMNFQAFAKDVHKFLSENRENEALKEAMQNLSSAIDALTGTAMRFWGWLKAHKIDMVPLVANRFLEMMSETTVGWLLLEGAVIAQKAAAELPESHPDRAYYEGRKFSALYFANDILPGVAFKASLISKEQRQPMLIPEEAFASL</sequence>
<evidence type="ECO:0000256" key="6">
    <source>
        <dbReference type="RuleBase" id="RU362125"/>
    </source>
</evidence>
<protein>
    <submittedName>
        <fullName evidence="11">Acyl-CoA dehydrogenase domain protein</fullName>
    </submittedName>
</protein>
<feature type="domain" description="Acetyl-CoA dehydrogenase-like C-terminal" evidence="10">
    <location>
        <begin position="472"/>
        <end position="599"/>
    </location>
</feature>
<keyword evidence="12" id="KW-1185">Reference proteome</keyword>
<dbReference type="InterPro" id="IPR037069">
    <property type="entry name" value="AcylCoA_DH/ox_N_sf"/>
</dbReference>
<dbReference type="InterPro" id="IPR013786">
    <property type="entry name" value="AcylCoA_DH/ox_N"/>
</dbReference>
<dbReference type="InterPro" id="IPR006089">
    <property type="entry name" value="Acyl-CoA_DH_CS"/>
</dbReference>
<evidence type="ECO:0000256" key="3">
    <source>
        <dbReference type="ARBA" id="ARBA00022630"/>
    </source>
</evidence>
<name>D0LVI7_HALO1</name>
<dbReference type="eggNOG" id="COG1960">
    <property type="taxonomic scope" value="Bacteria"/>
</dbReference>
<dbReference type="InterPro" id="IPR009075">
    <property type="entry name" value="AcylCo_DH/oxidase_C"/>
</dbReference>
<feature type="domain" description="Acyl-CoA dehydrogenase/oxidase C-terminal" evidence="7">
    <location>
        <begin position="285"/>
        <end position="456"/>
    </location>
</feature>
<dbReference type="SUPFAM" id="SSF56645">
    <property type="entry name" value="Acyl-CoA dehydrogenase NM domain-like"/>
    <property type="match status" value="1"/>
</dbReference>
<organism evidence="11 12">
    <name type="scientific">Haliangium ochraceum (strain DSM 14365 / JCM 11303 / SMP-2)</name>
    <dbReference type="NCBI Taxonomy" id="502025"/>
    <lineage>
        <taxon>Bacteria</taxon>
        <taxon>Pseudomonadati</taxon>
        <taxon>Myxococcota</taxon>
        <taxon>Polyangia</taxon>
        <taxon>Haliangiales</taxon>
        <taxon>Kofleriaceae</taxon>
        <taxon>Haliangium</taxon>
    </lineage>
</organism>
<dbReference type="GO" id="GO:0005886">
    <property type="term" value="C:plasma membrane"/>
    <property type="evidence" value="ECO:0007669"/>
    <property type="project" value="TreeGrafter"/>
</dbReference>
<evidence type="ECO:0000256" key="2">
    <source>
        <dbReference type="ARBA" id="ARBA00009347"/>
    </source>
</evidence>
<dbReference type="Proteomes" id="UP000001880">
    <property type="component" value="Chromosome"/>
</dbReference>
<dbReference type="PROSITE" id="PS00072">
    <property type="entry name" value="ACYL_COA_DH_1"/>
    <property type="match status" value="1"/>
</dbReference>
<dbReference type="KEGG" id="hoh:Hoch_5060"/>
<comment type="similarity">
    <text evidence="2 6">Belongs to the acyl-CoA dehydrogenase family.</text>
</comment>
<accession>D0LVI7</accession>
<dbReference type="Pfam" id="PF00441">
    <property type="entry name" value="Acyl-CoA_dh_1"/>
    <property type="match status" value="1"/>
</dbReference>